<dbReference type="InterPro" id="IPR007511">
    <property type="entry name" value="DUF501"/>
</dbReference>
<reference evidence="2 3" key="1">
    <citation type="submission" date="2020-08" db="EMBL/GenBank/DDBJ databases">
        <authorList>
            <person name="Newling K."/>
            <person name="Davey J."/>
            <person name="Forrester S."/>
        </authorList>
    </citation>
    <scope>NUCLEOTIDE SEQUENCE [LARGE SCALE GENOMIC DNA]</scope>
    <source>
        <strain evidence="3">Crithidia deanei Carvalho (ATCC PRA-265)</strain>
    </source>
</reference>
<dbReference type="PANTHER" id="PTHR37163">
    <property type="entry name" value="CONSERVED PROTEIN"/>
    <property type="match status" value="1"/>
</dbReference>
<evidence type="ECO:0000256" key="1">
    <source>
        <dbReference type="SAM" id="MobiDB-lite"/>
    </source>
</evidence>
<organism evidence="2 3">
    <name type="scientific">Angomonas deanei</name>
    <dbReference type="NCBI Taxonomy" id="59799"/>
    <lineage>
        <taxon>Eukaryota</taxon>
        <taxon>Discoba</taxon>
        <taxon>Euglenozoa</taxon>
        <taxon>Kinetoplastea</taxon>
        <taxon>Metakinetoplastina</taxon>
        <taxon>Trypanosomatida</taxon>
        <taxon>Trypanosomatidae</taxon>
        <taxon>Strigomonadinae</taxon>
        <taxon>Angomonas</taxon>
    </lineage>
</organism>
<dbReference type="PANTHER" id="PTHR37163:SF1">
    <property type="entry name" value="DUF501 DOMAIN-CONTAINING PROTEIN"/>
    <property type="match status" value="1"/>
</dbReference>
<dbReference type="AlphaFoldDB" id="A0A7G2C5F5"/>
<keyword evidence="3" id="KW-1185">Reference proteome</keyword>
<dbReference type="Proteomes" id="UP000515908">
    <property type="component" value="Chromosome 04"/>
</dbReference>
<gene>
    <name evidence="2" type="ORF">ADEAN_000228000</name>
</gene>
<dbReference type="VEuPathDB" id="TriTrypDB:ADEAN_000228000"/>
<protein>
    <submittedName>
        <fullName evidence="2">Uncharacterized protein</fullName>
    </submittedName>
</protein>
<proteinExistence type="predicted"/>
<dbReference type="EMBL" id="LR877148">
    <property type="protein sequence ID" value="CAD2214829.1"/>
    <property type="molecule type" value="Genomic_DNA"/>
</dbReference>
<accession>A0A7G2C5F5</accession>
<name>A0A7G2C5F5_9TRYP</name>
<dbReference type="Pfam" id="PF04417">
    <property type="entry name" value="DUF501"/>
    <property type="match status" value="1"/>
</dbReference>
<sequence length="313" mass="35489">MPRRPTRKSTARWTPPSSRARLRTTTTHRNRLSYSPPTGTATAVLCSTAGKNGRGQSSAAIGATVFWLTCPNVNNLIGRLEHHGAVRRLQEAIDGHDTLRQFHITSHAVYEQRVKELISAEQWAFFDQHFVHPEDKEKAKYGNAAVSHDRDMKCLHALAAQSLCGAANPCGTWVINYILFLAEFLPPRIQKYTTEDATTTDTLTEVHLCDPTYYTLPEEVERRACMDSTELLSLFLEQFIQETATNGRFEKITLNISLPATWRHLRKEKPYRVLSVQEIAELPATRDLCSISFHLIVYLIGKVPKGYKKNRLN</sequence>
<evidence type="ECO:0000313" key="2">
    <source>
        <dbReference type="EMBL" id="CAD2214829.1"/>
    </source>
</evidence>
<feature type="region of interest" description="Disordered" evidence="1">
    <location>
        <begin position="1"/>
        <end position="37"/>
    </location>
</feature>
<evidence type="ECO:0000313" key="3">
    <source>
        <dbReference type="Proteomes" id="UP000515908"/>
    </source>
</evidence>
<dbReference type="OrthoDB" id="271318at2759"/>
<feature type="compositionally biased region" description="Basic residues" evidence="1">
    <location>
        <begin position="1"/>
        <end position="10"/>
    </location>
</feature>
<feature type="compositionally biased region" description="Basic residues" evidence="1">
    <location>
        <begin position="20"/>
        <end position="31"/>
    </location>
</feature>